<name>A0A168PIA8_9BACL</name>
<gene>
    <name evidence="1" type="ORF">PBAT_08940</name>
</gene>
<accession>A0A168PIA8</accession>
<evidence type="ECO:0000313" key="1">
    <source>
        <dbReference type="EMBL" id="OAB46789.1"/>
    </source>
</evidence>
<dbReference type="Proteomes" id="UP000077355">
    <property type="component" value="Unassembled WGS sequence"/>
</dbReference>
<proteinExistence type="predicted"/>
<protein>
    <recommendedName>
        <fullName evidence="3">DUF4868 domain-containing protein</fullName>
    </recommendedName>
</protein>
<dbReference type="RefSeq" id="WP_068648674.1">
    <property type="nucleotide sequence ID" value="NZ_CP043611.1"/>
</dbReference>
<dbReference type="InterPro" id="IPR032359">
    <property type="entry name" value="KwaB-like"/>
</dbReference>
<keyword evidence="2" id="KW-1185">Reference proteome</keyword>
<evidence type="ECO:0000313" key="2">
    <source>
        <dbReference type="Proteomes" id="UP000077355"/>
    </source>
</evidence>
<reference evidence="1 2" key="1">
    <citation type="submission" date="2016-03" db="EMBL/GenBank/DDBJ databases">
        <title>Draft genome sequence of Paenibacillus antarcticus CECT 5836.</title>
        <authorList>
            <person name="Shin S.-K."/>
            <person name="Yi H."/>
        </authorList>
    </citation>
    <scope>NUCLEOTIDE SEQUENCE [LARGE SCALE GENOMIC DNA]</scope>
    <source>
        <strain evidence="1 2">CECT 5836</strain>
    </source>
</reference>
<dbReference type="AlphaFoldDB" id="A0A168PIA8"/>
<dbReference type="Pfam" id="PF16162">
    <property type="entry name" value="KwaB"/>
    <property type="match status" value="1"/>
</dbReference>
<organism evidence="1 2">
    <name type="scientific">Paenibacillus antarcticus</name>
    <dbReference type="NCBI Taxonomy" id="253703"/>
    <lineage>
        <taxon>Bacteria</taxon>
        <taxon>Bacillati</taxon>
        <taxon>Bacillota</taxon>
        <taxon>Bacilli</taxon>
        <taxon>Bacillales</taxon>
        <taxon>Paenibacillaceae</taxon>
        <taxon>Paenibacillus</taxon>
    </lineage>
</organism>
<comment type="caution">
    <text evidence="1">The sequence shown here is derived from an EMBL/GenBank/DDBJ whole genome shotgun (WGS) entry which is preliminary data.</text>
</comment>
<evidence type="ECO:0008006" key="3">
    <source>
        <dbReference type="Google" id="ProtNLM"/>
    </source>
</evidence>
<dbReference type="EMBL" id="LVJI01000014">
    <property type="protein sequence ID" value="OAB46789.1"/>
    <property type="molecule type" value="Genomic_DNA"/>
</dbReference>
<dbReference type="NCBIfam" id="NF041623">
    <property type="entry name" value="KwaB"/>
    <property type="match status" value="1"/>
</dbReference>
<dbReference type="OrthoDB" id="2680217at2"/>
<dbReference type="InterPro" id="IPR048119">
    <property type="entry name" value="KwaB"/>
</dbReference>
<sequence>MIKTELITLLRETLLNEELITAELYFILKQDQDTLLRFIDIEGETQEELTKQFIEKIKSELIEEEALDLISISNADDRNKVLYEYDLDEVPEEIKLINTIIEDEDIPSFDFKNDELNQIRGIVVLISNNNHNLLLYKKHYPVSLIKKDNTFTFKRIGNQKRFVSVEEDIVRINTNFEFLMIDGSLIIKELATLEKFFGFHEIIKKKAQECIVAIEQSGLLEDPDVLQELIDDISYSRKLTKVLSSSPVLNKIPTPSIIAFTDIYPALKGQFQYNADKSKIMLTTKKAKHLFAKLLNDDFLQSELTKMFYDSLAKDTILETATS</sequence>